<dbReference type="EMBL" id="JACWFH010000019">
    <property type="protein sequence ID" value="MBY0098157.1"/>
    <property type="molecule type" value="Genomic_DNA"/>
</dbReference>
<keyword evidence="5 7" id="KW-1133">Transmembrane helix</keyword>
<dbReference type="InterPro" id="IPR051907">
    <property type="entry name" value="DoxX-like_oxidoreductase"/>
</dbReference>
<evidence type="ECO:0000256" key="3">
    <source>
        <dbReference type="ARBA" id="ARBA00022475"/>
    </source>
</evidence>
<evidence type="ECO:0000256" key="1">
    <source>
        <dbReference type="ARBA" id="ARBA00004651"/>
    </source>
</evidence>
<keyword evidence="4 7" id="KW-0812">Transmembrane</keyword>
<keyword evidence="6 7" id="KW-0472">Membrane</keyword>
<dbReference type="Proteomes" id="UP000769780">
    <property type="component" value="Unassembled WGS sequence"/>
</dbReference>
<dbReference type="PANTHER" id="PTHR33452:SF1">
    <property type="entry name" value="INNER MEMBRANE PROTEIN YPHA-RELATED"/>
    <property type="match status" value="1"/>
</dbReference>
<comment type="subcellular location">
    <subcellularLocation>
        <location evidence="1">Cell membrane</location>
        <topology evidence="1">Multi-pass membrane protein</topology>
    </subcellularLocation>
</comment>
<accession>A0ABS7K7B6</accession>
<name>A0ABS7K7B6_9BACI</name>
<organism evidence="8 9">
    <name type="scientific">Mesobacillus maritimus</name>
    <dbReference type="NCBI Taxonomy" id="1643336"/>
    <lineage>
        <taxon>Bacteria</taxon>
        <taxon>Bacillati</taxon>
        <taxon>Bacillota</taxon>
        <taxon>Bacilli</taxon>
        <taxon>Bacillales</taxon>
        <taxon>Bacillaceae</taxon>
        <taxon>Mesobacillus</taxon>
    </lineage>
</organism>
<proteinExistence type="inferred from homology"/>
<reference evidence="8 9" key="1">
    <citation type="submission" date="2020-07" db="EMBL/GenBank/DDBJ databases">
        <title>Fungal Genomes of the International Space Station.</title>
        <authorList>
            <person name="Seuylemezian A."/>
            <person name="Singh N.K."/>
            <person name="Wood J."/>
            <person name="Venkateswaran K."/>
        </authorList>
    </citation>
    <scope>NUCLEOTIDE SEQUENCE [LARGE SCALE GENOMIC DNA]</scope>
    <source>
        <strain evidence="8 9">PL-B2</strain>
    </source>
</reference>
<evidence type="ECO:0000256" key="6">
    <source>
        <dbReference type="ARBA" id="ARBA00023136"/>
    </source>
</evidence>
<evidence type="ECO:0000256" key="4">
    <source>
        <dbReference type="ARBA" id="ARBA00022692"/>
    </source>
</evidence>
<feature type="transmembrane region" description="Helical" evidence="7">
    <location>
        <begin position="48"/>
        <end position="67"/>
    </location>
</feature>
<dbReference type="RefSeq" id="WP_221874377.1">
    <property type="nucleotide sequence ID" value="NZ_JACWFH010000019.1"/>
</dbReference>
<sequence length="136" mass="14353">MKNKLAWSTLILRVVLGITFFLHGLDKFSAGIGNTVRWFESIGLPGSLAYAVAVIELVGGLLVVVGLGSKIVSALLAVIMLGAIFTAKLSMGFLNGYEFDIALLAMAVFIAVNGSQMLAIDSVIKGKKEQNHSQAA</sequence>
<comment type="similarity">
    <text evidence="2">Belongs to the DoxX family.</text>
</comment>
<evidence type="ECO:0000256" key="7">
    <source>
        <dbReference type="SAM" id="Phobius"/>
    </source>
</evidence>
<dbReference type="Pfam" id="PF07681">
    <property type="entry name" value="DoxX"/>
    <property type="match status" value="1"/>
</dbReference>
<evidence type="ECO:0000313" key="9">
    <source>
        <dbReference type="Proteomes" id="UP000769780"/>
    </source>
</evidence>
<evidence type="ECO:0000256" key="2">
    <source>
        <dbReference type="ARBA" id="ARBA00006679"/>
    </source>
</evidence>
<feature type="transmembrane region" description="Helical" evidence="7">
    <location>
        <begin position="74"/>
        <end position="95"/>
    </location>
</feature>
<evidence type="ECO:0000313" key="8">
    <source>
        <dbReference type="EMBL" id="MBY0098157.1"/>
    </source>
</evidence>
<dbReference type="PANTHER" id="PTHR33452">
    <property type="entry name" value="OXIDOREDUCTASE CATD-RELATED"/>
    <property type="match status" value="1"/>
</dbReference>
<protein>
    <submittedName>
        <fullName evidence="8">DoxX family protein</fullName>
    </submittedName>
</protein>
<gene>
    <name evidence="8" type="ORF">H0185_15260</name>
</gene>
<comment type="caution">
    <text evidence="8">The sequence shown here is derived from an EMBL/GenBank/DDBJ whole genome shotgun (WGS) entry which is preliminary data.</text>
</comment>
<dbReference type="InterPro" id="IPR032808">
    <property type="entry name" value="DoxX"/>
</dbReference>
<keyword evidence="3" id="KW-1003">Cell membrane</keyword>
<evidence type="ECO:0000256" key="5">
    <source>
        <dbReference type="ARBA" id="ARBA00022989"/>
    </source>
</evidence>
<feature type="transmembrane region" description="Helical" evidence="7">
    <location>
        <begin position="101"/>
        <end position="120"/>
    </location>
</feature>
<keyword evidence="9" id="KW-1185">Reference proteome</keyword>